<dbReference type="Proteomes" id="UP000004318">
    <property type="component" value="Unassembled WGS sequence"/>
</dbReference>
<dbReference type="EMBL" id="AAMO01000001">
    <property type="protein sequence ID" value="EAQ04893.1"/>
    <property type="molecule type" value="Genomic_DNA"/>
</dbReference>
<feature type="region of interest" description="Disordered" evidence="1">
    <location>
        <begin position="28"/>
        <end position="85"/>
    </location>
</feature>
<accession>A3TTB6</accession>
<feature type="compositionally biased region" description="Basic and acidic residues" evidence="1">
    <location>
        <begin position="28"/>
        <end position="39"/>
    </location>
</feature>
<organism evidence="2 3">
    <name type="scientific">Pseudooceanicola batsensis (strain ATCC BAA-863 / DSM 15984 / KCTC 12145 / HTCC2597)</name>
    <name type="common">Oceanicola batsensis</name>
    <dbReference type="NCBI Taxonomy" id="252305"/>
    <lineage>
        <taxon>Bacteria</taxon>
        <taxon>Pseudomonadati</taxon>
        <taxon>Pseudomonadota</taxon>
        <taxon>Alphaproteobacteria</taxon>
        <taxon>Rhodobacterales</taxon>
        <taxon>Paracoccaceae</taxon>
        <taxon>Pseudooceanicola</taxon>
    </lineage>
</organism>
<evidence type="ECO:0000313" key="2">
    <source>
        <dbReference type="EMBL" id="EAQ04893.1"/>
    </source>
</evidence>
<feature type="compositionally biased region" description="Basic and acidic residues" evidence="1">
    <location>
        <begin position="75"/>
        <end position="85"/>
    </location>
</feature>
<name>A3TTB6_PSEBH</name>
<evidence type="ECO:0000256" key="1">
    <source>
        <dbReference type="SAM" id="MobiDB-lite"/>
    </source>
</evidence>
<keyword evidence="3" id="KW-1185">Reference proteome</keyword>
<protein>
    <submittedName>
        <fullName evidence="2">GTP-binding protein LepA</fullName>
    </submittedName>
</protein>
<dbReference type="RefSeq" id="WP_009805510.1">
    <property type="nucleotide sequence ID" value="NZ_CH724131.1"/>
</dbReference>
<reference evidence="2 3" key="1">
    <citation type="journal article" date="2010" name="J. Bacteriol.">
        <title>Genome sequences of Oceanicola granulosus HTCC2516(T) and Oceanicola batsensis HTCC2597(TDelta).</title>
        <authorList>
            <person name="Thrash J.C."/>
            <person name="Cho J.C."/>
            <person name="Vergin K.L."/>
            <person name="Giovannoni S.J."/>
        </authorList>
    </citation>
    <scope>NUCLEOTIDE SEQUENCE [LARGE SCALE GENOMIC DNA]</scope>
    <source>
        <strain evidence="3">ATCC BAA-863 / DSM 15984 / KCTC 12145 / HTCC2597</strain>
    </source>
</reference>
<sequence>MLKLMFLPQMMMLSYFDTLTRMMRSYGERAREAGDRSTDMAESATEAAAEATRTATRETAGAARAAAPGKTPSVESKEGDAKTPV</sequence>
<feature type="compositionally biased region" description="Low complexity" evidence="1">
    <location>
        <begin position="41"/>
        <end position="67"/>
    </location>
</feature>
<evidence type="ECO:0000313" key="3">
    <source>
        <dbReference type="Proteomes" id="UP000004318"/>
    </source>
</evidence>
<dbReference type="HOGENOM" id="CLU_2509413_0_0_5"/>
<gene>
    <name evidence="2" type="ORF">OB2597_06405</name>
</gene>
<dbReference type="AlphaFoldDB" id="A3TTB6"/>
<comment type="caution">
    <text evidence="2">The sequence shown here is derived from an EMBL/GenBank/DDBJ whole genome shotgun (WGS) entry which is preliminary data.</text>
</comment>
<proteinExistence type="predicted"/>